<keyword evidence="1" id="KW-0812">Transmembrane</keyword>
<keyword evidence="1" id="KW-0472">Membrane</keyword>
<organism evidence="2 3">
    <name type="scientific">Streptomyces africanus</name>
    <dbReference type="NCBI Taxonomy" id="231024"/>
    <lineage>
        <taxon>Bacteria</taxon>
        <taxon>Bacillati</taxon>
        <taxon>Actinomycetota</taxon>
        <taxon>Actinomycetes</taxon>
        <taxon>Kitasatosporales</taxon>
        <taxon>Streptomycetaceae</taxon>
        <taxon>Streptomyces</taxon>
    </lineage>
</organism>
<accession>A0ABU0QYL9</accession>
<evidence type="ECO:0000313" key="3">
    <source>
        <dbReference type="Proteomes" id="UP001232755"/>
    </source>
</evidence>
<feature type="transmembrane region" description="Helical" evidence="1">
    <location>
        <begin position="6"/>
        <end position="28"/>
    </location>
</feature>
<dbReference type="Proteomes" id="UP001232755">
    <property type="component" value="Unassembled WGS sequence"/>
</dbReference>
<gene>
    <name evidence="2" type="ORF">QF034_006672</name>
</gene>
<keyword evidence="3" id="KW-1185">Reference proteome</keyword>
<proteinExistence type="predicted"/>
<reference evidence="2 3" key="1">
    <citation type="submission" date="2023-07" db="EMBL/GenBank/DDBJ databases">
        <title>Comparative genomics of wheat-associated soil bacteria to identify genetic determinants of phenazine resistance.</title>
        <authorList>
            <person name="Mouncey N."/>
        </authorList>
    </citation>
    <scope>NUCLEOTIDE SEQUENCE [LARGE SCALE GENOMIC DNA]</scope>
    <source>
        <strain evidence="2 3">B3I12</strain>
    </source>
</reference>
<comment type="caution">
    <text evidence="2">The sequence shown here is derived from an EMBL/GenBank/DDBJ whole genome shotgun (WGS) entry which is preliminary data.</text>
</comment>
<name>A0ABU0QYL9_9ACTN</name>
<evidence type="ECO:0000256" key="1">
    <source>
        <dbReference type="SAM" id="Phobius"/>
    </source>
</evidence>
<sequence>MGGCRGNVYHFFIALAVGAAVLLAGRYLSRKH</sequence>
<keyword evidence="1" id="KW-1133">Transmembrane helix</keyword>
<dbReference type="EMBL" id="JAUSYP010000001">
    <property type="protein sequence ID" value="MDQ0752441.1"/>
    <property type="molecule type" value="Genomic_DNA"/>
</dbReference>
<protein>
    <submittedName>
        <fullName evidence="2">Uncharacterized protein</fullName>
    </submittedName>
</protein>
<evidence type="ECO:0000313" key="2">
    <source>
        <dbReference type="EMBL" id="MDQ0752441.1"/>
    </source>
</evidence>